<organism evidence="1 2">
    <name type="scientific">Pseudoalteromonas piscicida</name>
    <dbReference type="NCBI Taxonomy" id="43662"/>
    <lineage>
        <taxon>Bacteria</taxon>
        <taxon>Pseudomonadati</taxon>
        <taxon>Pseudomonadota</taxon>
        <taxon>Gammaproteobacteria</taxon>
        <taxon>Alteromonadales</taxon>
        <taxon>Pseudoalteromonadaceae</taxon>
        <taxon>Pseudoalteromonas</taxon>
    </lineage>
</organism>
<dbReference type="EMBL" id="NKHF01000032">
    <property type="protein sequence ID" value="PCK32383.1"/>
    <property type="molecule type" value="Genomic_DNA"/>
</dbReference>
<evidence type="ECO:0000313" key="2">
    <source>
        <dbReference type="Proteomes" id="UP000228621"/>
    </source>
</evidence>
<protein>
    <recommendedName>
        <fullName evidence="3">HNH endonuclease</fullName>
    </recommendedName>
</protein>
<evidence type="ECO:0008006" key="3">
    <source>
        <dbReference type="Google" id="ProtNLM"/>
    </source>
</evidence>
<accession>A0A2A5JSE8</accession>
<evidence type="ECO:0000313" key="1">
    <source>
        <dbReference type="EMBL" id="PCK32383.1"/>
    </source>
</evidence>
<gene>
    <name evidence="1" type="ORF">CEX98_07315</name>
</gene>
<dbReference type="Proteomes" id="UP000228621">
    <property type="component" value="Unassembled WGS sequence"/>
</dbReference>
<dbReference type="AlphaFoldDB" id="A0A2A5JSE8"/>
<sequence length="283" mass="32640">MSSKVCKFCEKSPAIDNSHLIPSFIYKWIKDTSPTGYMRATNEPNKRQQDGYKSALLCESCEEEFSKSEDLFKKELFNKIANYRKPCPEQLSITNNIRTCLYIIAWRVLADAYHFPKENDYTDDEINEFPNFLADMKSAINSGTTDKFKTHIIPCTKDVLTQLGLPKVDWYFYDRMTGAEPRIWDNWERFIIFIKIPSAIVVFEVVPNDNDDWSGTQIDKVESISLSKIKSIPSYISDLVSFFHRAFVASKGEVTELQQEKMKNDILAGDLECGAIKSLNKTW</sequence>
<dbReference type="OrthoDB" id="5518417at2"/>
<proteinExistence type="predicted"/>
<reference evidence="2" key="1">
    <citation type="journal article" date="2019" name="Genome Announc.">
        <title>Draft Genome Sequence of Pseudoalteromonas piscicida Strain 36Y ROTHPW, an Hypersaline Seawater Isolate from the South Coast of Sonora, Mexico.</title>
        <authorList>
            <person name="Sanchez-Diaz R."/>
            <person name="Molina-Garza Z.J."/>
            <person name="Cruz-Suarez L.E."/>
            <person name="Selvin J."/>
            <person name="Kiran G.S."/>
            <person name="Ibarra-Gamez J.C."/>
            <person name="Gomez-Gil B."/>
            <person name="Galaviz-Silva L."/>
        </authorList>
    </citation>
    <scope>NUCLEOTIDE SEQUENCE [LARGE SCALE GENOMIC DNA]</scope>
    <source>
        <strain evidence="2">36Y_RITHPW</strain>
    </source>
</reference>
<dbReference type="RefSeq" id="WP_099641447.1">
    <property type="nucleotide sequence ID" value="NZ_NKHF01000032.1"/>
</dbReference>
<keyword evidence="2" id="KW-1185">Reference proteome</keyword>
<comment type="caution">
    <text evidence="1">The sequence shown here is derived from an EMBL/GenBank/DDBJ whole genome shotgun (WGS) entry which is preliminary data.</text>
</comment>
<name>A0A2A5JSE8_PSEO7</name>